<evidence type="ECO:0000313" key="2">
    <source>
        <dbReference type="Proteomes" id="UP001527057"/>
    </source>
</evidence>
<reference evidence="1 2" key="1">
    <citation type="submission" date="2022-05" db="EMBL/GenBank/DDBJ databases">
        <title>Genome Sequencing of Bee-Associated Microbes.</title>
        <authorList>
            <person name="Dunlap C."/>
        </authorList>
    </citation>
    <scope>NUCLEOTIDE SEQUENCE [LARGE SCALE GENOMIC DNA]</scope>
    <source>
        <strain evidence="1 2">CBP-1093</strain>
    </source>
</reference>
<organism evidence="1 2">
    <name type="scientific">Bacillus xiamenensis</name>
    <dbReference type="NCBI Taxonomy" id="1178537"/>
    <lineage>
        <taxon>Bacteria</taxon>
        <taxon>Bacillati</taxon>
        <taxon>Bacillota</taxon>
        <taxon>Bacilli</taxon>
        <taxon>Bacillales</taxon>
        <taxon>Bacillaceae</taxon>
        <taxon>Bacillus</taxon>
    </lineage>
</organism>
<dbReference type="EMBL" id="JAMDMH010000011">
    <property type="protein sequence ID" value="MCY9575499.1"/>
    <property type="molecule type" value="Genomic_DNA"/>
</dbReference>
<gene>
    <name evidence="1" type="ORF">M5W27_06505</name>
</gene>
<sequence length="50" mass="5904">MVSFEEDTVIWSDNFIYCTCCGSSSLVIDHKRIPKKQLNFMVERKSFEIK</sequence>
<protein>
    <submittedName>
        <fullName evidence="1">Uncharacterized protein</fullName>
    </submittedName>
</protein>
<evidence type="ECO:0000313" key="1">
    <source>
        <dbReference type="EMBL" id="MCY9575499.1"/>
    </source>
</evidence>
<comment type="caution">
    <text evidence="1">The sequence shown here is derived from an EMBL/GenBank/DDBJ whole genome shotgun (WGS) entry which is preliminary data.</text>
</comment>
<dbReference type="Proteomes" id="UP001527057">
    <property type="component" value="Unassembled WGS sequence"/>
</dbReference>
<keyword evidence="2" id="KW-1185">Reference proteome</keyword>
<name>A0ABT4F0C3_9BACI</name>
<proteinExistence type="predicted"/>
<accession>A0ABT4F0C3</accession>